<reference evidence="2" key="1">
    <citation type="journal article" date="2015" name="Nature">
        <title>Complex archaea that bridge the gap between prokaryotes and eukaryotes.</title>
        <authorList>
            <person name="Spang A."/>
            <person name="Saw J.H."/>
            <person name="Jorgensen S.L."/>
            <person name="Zaremba-Niedzwiedzka K."/>
            <person name="Martijn J."/>
            <person name="Lind A.E."/>
            <person name="van Eijk R."/>
            <person name="Schleper C."/>
            <person name="Guy L."/>
            <person name="Ettema T.J."/>
        </authorList>
    </citation>
    <scope>NUCLEOTIDE SEQUENCE</scope>
</reference>
<protein>
    <submittedName>
        <fullName evidence="2">Uncharacterized protein</fullName>
    </submittedName>
</protein>
<name>A0A0F8YE75_9ZZZZ</name>
<feature type="non-terminal residue" evidence="2">
    <location>
        <position position="23"/>
    </location>
</feature>
<proteinExistence type="predicted"/>
<sequence length="23" mass="2507">MASHPIIETTQTLTADLEPDCYG</sequence>
<evidence type="ECO:0000313" key="2">
    <source>
        <dbReference type="EMBL" id="KKK52439.1"/>
    </source>
</evidence>
<feature type="region of interest" description="Disordered" evidence="1">
    <location>
        <begin position="1"/>
        <end position="23"/>
    </location>
</feature>
<evidence type="ECO:0000256" key="1">
    <source>
        <dbReference type="SAM" id="MobiDB-lite"/>
    </source>
</evidence>
<dbReference type="AlphaFoldDB" id="A0A0F8YE75"/>
<gene>
    <name evidence="2" type="ORF">LCGC14_3104930</name>
</gene>
<dbReference type="EMBL" id="LAZR01067016">
    <property type="protein sequence ID" value="KKK52439.1"/>
    <property type="molecule type" value="Genomic_DNA"/>
</dbReference>
<accession>A0A0F8YE75</accession>
<organism evidence="2">
    <name type="scientific">marine sediment metagenome</name>
    <dbReference type="NCBI Taxonomy" id="412755"/>
    <lineage>
        <taxon>unclassified sequences</taxon>
        <taxon>metagenomes</taxon>
        <taxon>ecological metagenomes</taxon>
    </lineage>
</organism>
<comment type="caution">
    <text evidence="2">The sequence shown here is derived from an EMBL/GenBank/DDBJ whole genome shotgun (WGS) entry which is preliminary data.</text>
</comment>